<dbReference type="Pfam" id="PF09608">
    <property type="entry name" value="Alph_Pro_TM"/>
    <property type="match status" value="1"/>
</dbReference>
<comment type="caution">
    <text evidence="3">The sequence shown here is derived from an EMBL/GenBank/DDBJ whole genome shotgun (WGS) entry which is preliminary data.</text>
</comment>
<evidence type="ECO:0000313" key="4">
    <source>
        <dbReference type="Proteomes" id="UP000322080"/>
    </source>
</evidence>
<proteinExistence type="predicted"/>
<dbReference type="InterPro" id="IPR019088">
    <property type="entry name" value="CHP02186-rel_TM"/>
</dbReference>
<dbReference type="RefSeq" id="WP_148377005.1">
    <property type="nucleotide sequence ID" value="NZ_VSIY01000004.1"/>
</dbReference>
<evidence type="ECO:0000256" key="1">
    <source>
        <dbReference type="SAM" id="Phobius"/>
    </source>
</evidence>
<protein>
    <recommendedName>
        <fullName evidence="5">TIGR02186 family protein</fullName>
    </recommendedName>
</protein>
<keyword evidence="1" id="KW-0812">Transmembrane</keyword>
<keyword evidence="2" id="KW-0732">Signal</keyword>
<dbReference type="Proteomes" id="UP000322080">
    <property type="component" value="Unassembled WGS sequence"/>
</dbReference>
<sequence>MARLLAFLAAAWLTLTPVAAQAETIVAGLSQNRVSITATFVGSEILIFGAIKRDAPTPDEMLGITVVIEGPSHPITVRRKEKRLGIWVNTDSVDVNYAPSFYAIATSGPFDQLITPEIDEVRRISIPSSISVLQTEGGPDAADFAEAVIRIRSKNGLYRMQEGAVNIAQDTLFDTRIELPANLTEGVYSARIYLTRDGEVVATHTAHIDVQKVGLERWIYNLAHEQAFLYGLMSLFIAVAAGWGASAAFRLILRS</sequence>
<accession>A0A5D0RL52</accession>
<feature type="signal peptide" evidence="2">
    <location>
        <begin position="1"/>
        <end position="22"/>
    </location>
</feature>
<evidence type="ECO:0000313" key="3">
    <source>
        <dbReference type="EMBL" id="TYB82242.1"/>
    </source>
</evidence>
<evidence type="ECO:0008006" key="5">
    <source>
        <dbReference type="Google" id="ProtNLM"/>
    </source>
</evidence>
<dbReference type="EMBL" id="VSIY01000004">
    <property type="protein sequence ID" value="TYB82242.1"/>
    <property type="molecule type" value="Genomic_DNA"/>
</dbReference>
<evidence type="ECO:0000256" key="2">
    <source>
        <dbReference type="SAM" id="SignalP"/>
    </source>
</evidence>
<reference evidence="3 4" key="1">
    <citation type="submission" date="2019-08" db="EMBL/GenBank/DDBJ databases">
        <title>Identification of a novel species of the genus Boseongicola.</title>
        <authorList>
            <person name="Zhang X.-Q."/>
        </authorList>
    </citation>
    <scope>NUCLEOTIDE SEQUENCE [LARGE SCALE GENOMIC DNA]</scope>
    <source>
        <strain evidence="3 4">HY14</strain>
    </source>
</reference>
<gene>
    <name evidence="3" type="ORF">FVF75_05815</name>
</gene>
<keyword evidence="4" id="KW-1185">Reference proteome</keyword>
<keyword evidence="1" id="KW-1133">Transmembrane helix</keyword>
<keyword evidence="1" id="KW-0472">Membrane</keyword>
<feature type="transmembrane region" description="Helical" evidence="1">
    <location>
        <begin position="227"/>
        <end position="253"/>
    </location>
</feature>
<name>A0A5D0RL52_9RHOB</name>
<feature type="chain" id="PRO_5022709501" description="TIGR02186 family protein" evidence="2">
    <location>
        <begin position="23"/>
        <end position="255"/>
    </location>
</feature>
<dbReference type="AlphaFoldDB" id="A0A5D0RL52"/>
<organism evidence="3 4">
    <name type="scientific">Maritimibacter fusiformis</name>
    <dbReference type="NCBI Taxonomy" id="2603819"/>
    <lineage>
        <taxon>Bacteria</taxon>
        <taxon>Pseudomonadati</taxon>
        <taxon>Pseudomonadota</taxon>
        <taxon>Alphaproteobacteria</taxon>
        <taxon>Rhodobacterales</taxon>
        <taxon>Roseobacteraceae</taxon>
        <taxon>Maritimibacter</taxon>
    </lineage>
</organism>